<evidence type="ECO:0000256" key="1">
    <source>
        <dbReference type="SAM" id="MobiDB-lite"/>
    </source>
</evidence>
<evidence type="ECO:0000313" key="3">
    <source>
        <dbReference type="EMBL" id="KAJ8418426.1"/>
    </source>
</evidence>
<organism evidence="3 4">
    <name type="scientific">Aldrovandia affinis</name>
    <dbReference type="NCBI Taxonomy" id="143900"/>
    <lineage>
        <taxon>Eukaryota</taxon>
        <taxon>Metazoa</taxon>
        <taxon>Chordata</taxon>
        <taxon>Craniata</taxon>
        <taxon>Vertebrata</taxon>
        <taxon>Euteleostomi</taxon>
        <taxon>Actinopterygii</taxon>
        <taxon>Neopterygii</taxon>
        <taxon>Teleostei</taxon>
        <taxon>Notacanthiformes</taxon>
        <taxon>Halosauridae</taxon>
        <taxon>Aldrovandia</taxon>
    </lineage>
</organism>
<dbReference type="AlphaFoldDB" id="A0AAD7TCJ9"/>
<feature type="chain" id="PRO_5041948737" description="Secreted protein" evidence="2">
    <location>
        <begin position="22"/>
        <end position="96"/>
    </location>
</feature>
<comment type="caution">
    <text evidence="3">The sequence shown here is derived from an EMBL/GenBank/DDBJ whole genome shotgun (WGS) entry which is preliminary data.</text>
</comment>
<evidence type="ECO:0000313" key="4">
    <source>
        <dbReference type="Proteomes" id="UP001221898"/>
    </source>
</evidence>
<protein>
    <recommendedName>
        <fullName evidence="5">Secreted protein</fullName>
    </recommendedName>
</protein>
<reference evidence="3" key="1">
    <citation type="journal article" date="2023" name="Science">
        <title>Genome structures resolve the early diversification of teleost fishes.</title>
        <authorList>
            <person name="Parey E."/>
            <person name="Louis A."/>
            <person name="Montfort J."/>
            <person name="Bouchez O."/>
            <person name="Roques C."/>
            <person name="Iampietro C."/>
            <person name="Lluch J."/>
            <person name="Castinel A."/>
            <person name="Donnadieu C."/>
            <person name="Desvignes T."/>
            <person name="Floi Bucao C."/>
            <person name="Jouanno E."/>
            <person name="Wen M."/>
            <person name="Mejri S."/>
            <person name="Dirks R."/>
            <person name="Jansen H."/>
            <person name="Henkel C."/>
            <person name="Chen W.J."/>
            <person name="Zahm M."/>
            <person name="Cabau C."/>
            <person name="Klopp C."/>
            <person name="Thompson A.W."/>
            <person name="Robinson-Rechavi M."/>
            <person name="Braasch I."/>
            <person name="Lecointre G."/>
            <person name="Bobe J."/>
            <person name="Postlethwait J.H."/>
            <person name="Berthelot C."/>
            <person name="Roest Crollius H."/>
            <person name="Guiguen Y."/>
        </authorList>
    </citation>
    <scope>NUCLEOTIDE SEQUENCE</scope>
    <source>
        <strain evidence="3">NC1722</strain>
    </source>
</reference>
<keyword evidence="2" id="KW-0732">Signal</keyword>
<dbReference type="EMBL" id="JAINUG010000002">
    <property type="protein sequence ID" value="KAJ8418426.1"/>
    <property type="molecule type" value="Genomic_DNA"/>
</dbReference>
<name>A0AAD7TCJ9_9TELE</name>
<feature type="compositionally biased region" description="Basic residues" evidence="1">
    <location>
        <begin position="60"/>
        <end position="70"/>
    </location>
</feature>
<evidence type="ECO:0000256" key="2">
    <source>
        <dbReference type="SAM" id="SignalP"/>
    </source>
</evidence>
<gene>
    <name evidence="3" type="ORF">AAFF_G00141350</name>
</gene>
<keyword evidence="4" id="KW-1185">Reference proteome</keyword>
<dbReference type="Proteomes" id="UP001221898">
    <property type="component" value="Unassembled WGS sequence"/>
</dbReference>
<feature type="region of interest" description="Disordered" evidence="1">
    <location>
        <begin position="41"/>
        <end position="96"/>
    </location>
</feature>
<proteinExistence type="predicted"/>
<accession>A0AAD7TCJ9</accession>
<sequence>MHSVGVCVVLLDACCLIVLRGERRPWWWGSLHVKLENRGTAGEGEDYSVHGFSGAPDHRPGKHRPKRPRRSCGERVLNATGAGGEEEAPPRTEHVF</sequence>
<feature type="signal peptide" evidence="2">
    <location>
        <begin position="1"/>
        <end position="21"/>
    </location>
</feature>
<evidence type="ECO:0008006" key="5">
    <source>
        <dbReference type="Google" id="ProtNLM"/>
    </source>
</evidence>